<evidence type="ECO:0000313" key="1">
    <source>
        <dbReference type="EMBL" id="BAS04943.1"/>
    </source>
</evidence>
<protein>
    <submittedName>
        <fullName evidence="1">Uncharacterized protein</fullName>
    </submittedName>
</protein>
<proteinExistence type="predicted"/>
<dbReference type="Proteomes" id="UP000202583">
    <property type="component" value="Segment"/>
</dbReference>
<dbReference type="KEGG" id="vg:26634612"/>
<dbReference type="OrthoDB" id="38050at10239"/>
<keyword evidence="2" id="KW-1185">Reference proteome</keyword>
<dbReference type="RefSeq" id="YP_009207955.1">
    <property type="nucleotide sequence ID" value="NC_028899.1"/>
</dbReference>
<dbReference type="EMBL" id="AP014927">
    <property type="protein sequence ID" value="BAS04943.1"/>
    <property type="molecule type" value="Genomic_DNA"/>
</dbReference>
<dbReference type="GeneID" id="26634612"/>
<name>A0A0K2QQW6_9CAUD</name>
<evidence type="ECO:0000313" key="2">
    <source>
        <dbReference type="Proteomes" id="UP000202583"/>
    </source>
</evidence>
<organism evidence="1 2">
    <name type="scientific">Ralstonia phage RSF1</name>
    <dbReference type="NCBI Taxonomy" id="1689679"/>
    <lineage>
        <taxon>Viruses</taxon>
        <taxon>Duplodnaviria</taxon>
        <taxon>Heunggongvirae</taxon>
        <taxon>Uroviricota</taxon>
        <taxon>Caudoviricetes</taxon>
        <taxon>Chimalliviridae</taxon>
        <taxon>Chiangmaivirus</taxon>
        <taxon>Chiangmaivirus RSF1</taxon>
    </lineage>
</organism>
<accession>A0A0K2QQW6</accession>
<reference evidence="1 2" key="1">
    <citation type="submission" date="2015-07" db="EMBL/GenBank/DDBJ databases">
        <title>Two Asian jumbo phage RSL2 and RSF1 infecting the phytopathogen Ralstonia solanacearum share common features related to the phi-KZ-like phages.</title>
        <authorList>
            <person name="Kawasaki T."/>
            <person name="Fujie M."/>
            <person name="Chatchawankanphanich O."/>
            <person name="Ogata H."/>
            <person name="Yamada T."/>
        </authorList>
    </citation>
    <scope>NUCLEOTIDE SEQUENCE [LARGE SCALE GENOMIC DNA]</scope>
    <source>
        <strain evidence="1 2">RSF1</strain>
    </source>
</reference>
<sequence length="82" mass="8844">MSNEAPAVQEERLMVSVDAEALGDLLRALMGPGHLIRELVVIDSLDEKGLSGKPGPIKVLRDQYNAFVHKTNGTTEDNSNGN</sequence>